<comment type="subcellular location">
    <subcellularLocation>
        <location evidence="1 11">Cell outer membrane</location>
        <topology evidence="1 11">Multi-pass membrane protein</topology>
    </subcellularLocation>
</comment>
<evidence type="ECO:0000256" key="3">
    <source>
        <dbReference type="ARBA" id="ARBA00022448"/>
    </source>
</evidence>
<dbReference type="InterPro" id="IPR010949">
    <property type="entry name" value="TonB_Hb/transfer/lactofer_rcpt"/>
</dbReference>
<evidence type="ECO:0000256" key="2">
    <source>
        <dbReference type="ARBA" id="ARBA00009810"/>
    </source>
</evidence>
<dbReference type="NCBIfam" id="TIGR01786">
    <property type="entry name" value="TonB-hemlactrns"/>
    <property type="match status" value="1"/>
</dbReference>
<dbReference type="GO" id="GO:0044718">
    <property type="term" value="P:siderophore transmembrane transport"/>
    <property type="evidence" value="ECO:0007669"/>
    <property type="project" value="TreeGrafter"/>
</dbReference>
<dbReference type="InterPro" id="IPR037066">
    <property type="entry name" value="Plug_dom_sf"/>
</dbReference>
<keyword evidence="16" id="KW-1185">Reference proteome</keyword>
<dbReference type="SUPFAM" id="SSF56935">
    <property type="entry name" value="Porins"/>
    <property type="match status" value="1"/>
</dbReference>
<dbReference type="PANTHER" id="PTHR30069:SF29">
    <property type="entry name" value="HEMOGLOBIN AND HEMOGLOBIN-HAPTOGLOBIN-BINDING PROTEIN 1-RELATED"/>
    <property type="match status" value="1"/>
</dbReference>
<dbReference type="GO" id="GO:0009279">
    <property type="term" value="C:cell outer membrane"/>
    <property type="evidence" value="ECO:0007669"/>
    <property type="project" value="UniProtKB-SubCell"/>
</dbReference>
<evidence type="ECO:0000259" key="14">
    <source>
        <dbReference type="Pfam" id="PF07715"/>
    </source>
</evidence>
<comment type="similarity">
    <text evidence="2 11 12">Belongs to the TonB-dependent receptor family.</text>
</comment>
<evidence type="ECO:0000313" key="16">
    <source>
        <dbReference type="Proteomes" id="UP000186609"/>
    </source>
</evidence>
<evidence type="ECO:0000256" key="10">
    <source>
        <dbReference type="ARBA" id="ARBA00023237"/>
    </source>
</evidence>
<dbReference type="Proteomes" id="UP000186609">
    <property type="component" value="Chromosome"/>
</dbReference>
<dbReference type="EMBL" id="CP019236">
    <property type="protein sequence ID" value="APW40850.1"/>
    <property type="molecule type" value="Genomic_DNA"/>
</dbReference>
<feature type="domain" description="TonB-dependent receptor plug" evidence="14">
    <location>
        <begin position="55"/>
        <end position="172"/>
    </location>
</feature>
<dbReference type="NCBIfam" id="TIGR01785">
    <property type="entry name" value="TonB-hemin"/>
    <property type="match status" value="1"/>
</dbReference>
<dbReference type="Gene3D" id="2.170.130.10">
    <property type="entry name" value="TonB-dependent receptor, plug domain"/>
    <property type="match status" value="1"/>
</dbReference>
<gene>
    <name evidence="15" type="ORF">RD110_21245</name>
</gene>
<evidence type="ECO:0000313" key="15">
    <source>
        <dbReference type="EMBL" id="APW40850.1"/>
    </source>
</evidence>
<reference evidence="15 16" key="1">
    <citation type="submission" date="2017-01" db="EMBL/GenBank/DDBJ databases">
        <authorList>
            <person name="Mah S.A."/>
            <person name="Swanson W.J."/>
            <person name="Moy G.W."/>
            <person name="Vacquier V.D."/>
        </authorList>
    </citation>
    <scope>NUCLEOTIDE SEQUENCE [LARGE SCALE GENOMIC DNA]</scope>
    <source>
        <strain evidence="15 16">DCY110</strain>
    </source>
</reference>
<evidence type="ECO:0000256" key="9">
    <source>
        <dbReference type="ARBA" id="ARBA00023170"/>
    </source>
</evidence>
<accession>A0A1P8K4A9</accession>
<keyword evidence="7 12" id="KW-0798">TonB box</keyword>
<evidence type="ECO:0000256" key="12">
    <source>
        <dbReference type="RuleBase" id="RU003357"/>
    </source>
</evidence>
<dbReference type="GO" id="GO:0015232">
    <property type="term" value="F:heme transmembrane transporter activity"/>
    <property type="evidence" value="ECO:0007669"/>
    <property type="project" value="InterPro"/>
</dbReference>
<dbReference type="KEGG" id="rhy:RD110_21245"/>
<keyword evidence="10 11" id="KW-0998">Cell outer membrane</keyword>
<dbReference type="Pfam" id="PF07715">
    <property type="entry name" value="Plug"/>
    <property type="match status" value="1"/>
</dbReference>
<keyword evidence="3 11" id="KW-0813">Transport</keyword>
<evidence type="ECO:0000256" key="5">
    <source>
        <dbReference type="ARBA" id="ARBA00022692"/>
    </source>
</evidence>
<dbReference type="GO" id="GO:0015344">
    <property type="term" value="F:siderophore uptake transmembrane transporter activity"/>
    <property type="evidence" value="ECO:0007669"/>
    <property type="project" value="TreeGrafter"/>
</dbReference>
<dbReference type="STRING" id="1842727.RD110_21245"/>
<dbReference type="InterPro" id="IPR012910">
    <property type="entry name" value="Plug_dom"/>
</dbReference>
<evidence type="ECO:0000256" key="8">
    <source>
        <dbReference type="ARBA" id="ARBA00023136"/>
    </source>
</evidence>
<proteinExistence type="inferred from homology"/>
<keyword evidence="4 11" id="KW-1134">Transmembrane beta strand</keyword>
<feature type="domain" description="TonB-dependent receptor-like beta-barrel" evidence="13">
    <location>
        <begin position="286"/>
        <end position="708"/>
    </location>
</feature>
<name>A0A1P8K4A9_9BURK</name>
<dbReference type="InterPro" id="IPR039426">
    <property type="entry name" value="TonB-dep_rcpt-like"/>
</dbReference>
<keyword evidence="6" id="KW-0732">Signal</keyword>
<dbReference type="InterPro" id="IPR011276">
    <property type="entry name" value="TonB_haem/Hb_rcpt"/>
</dbReference>
<dbReference type="PROSITE" id="PS52016">
    <property type="entry name" value="TONB_DEPENDENT_REC_3"/>
    <property type="match status" value="1"/>
</dbReference>
<evidence type="ECO:0000259" key="13">
    <source>
        <dbReference type="Pfam" id="PF00593"/>
    </source>
</evidence>
<evidence type="ECO:0000256" key="4">
    <source>
        <dbReference type="ARBA" id="ARBA00022452"/>
    </source>
</evidence>
<organism evidence="15 16">
    <name type="scientific">Rhodoferax koreensis</name>
    <dbReference type="NCBI Taxonomy" id="1842727"/>
    <lineage>
        <taxon>Bacteria</taxon>
        <taxon>Pseudomonadati</taxon>
        <taxon>Pseudomonadota</taxon>
        <taxon>Betaproteobacteria</taxon>
        <taxon>Burkholderiales</taxon>
        <taxon>Comamonadaceae</taxon>
        <taxon>Rhodoferax</taxon>
    </lineage>
</organism>
<keyword evidence="9 15" id="KW-0675">Receptor</keyword>
<dbReference type="CDD" id="cd01347">
    <property type="entry name" value="ligand_gated_channel"/>
    <property type="match status" value="1"/>
</dbReference>
<dbReference type="AlphaFoldDB" id="A0A1P8K4A9"/>
<dbReference type="InterPro" id="IPR000531">
    <property type="entry name" value="Beta-barrel_TonB"/>
</dbReference>
<dbReference type="PANTHER" id="PTHR30069">
    <property type="entry name" value="TONB-DEPENDENT OUTER MEMBRANE RECEPTOR"/>
    <property type="match status" value="1"/>
</dbReference>
<evidence type="ECO:0000256" key="1">
    <source>
        <dbReference type="ARBA" id="ARBA00004571"/>
    </source>
</evidence>
<dbReference type="Gene3D" id="2.40.170.20">
    <property type="entry name" value="TonB-dependent receptor, beta-barrel domain"/>
    <property type="match status" value="1"/>
</dbReference>
<evidence type="ECO:0000256" key="11">
    <source>
        <dbReference type="PROSITE-ProRule" id="PRU01360"/>
    </source>
</evidence>
<sequence length="747" mass="80484">MSRFSSVFQPAARFDLREIATLVALACGACLGAQAQTVALKEVVISGSRSEQDPNELPMTIDVINSQELESRQVQDIRDLGADLPNVSVPRSPARFAIGAQTGRDQNAGFNIRGLEGNRVLMLVDGIRQPRSYTFPSESAVGRDYIDTSLVQRVEIVRGATSALYGSDGVAGLVNFITKEPADYLLGGKTFGGSANVGYSSDREGWKTGVTAAGRANDAFSWLLSGSLSGGKALDNMGTNNAANANRTTPNPETDKNQSLLAKLVFTPGGGQKHVLTFEHVDHQADYNLLSNINAPTPVLTGTALANSTIASNANTEMQRDRLTWDGSWQLGSALADQLRAVLSYQDAKSNEYFFQDRFSSADRVRITDYSEKSFQANLQANKQIRLGADVLQKITYGLDYTRGKIENLQTGVTPAAGETYPLKRFPDTTESTTALYAQDEVILGAWSITPGLRIDHFSIDASQAGFTPLAKSLSDSALSPKLGVLYHASDVWSVYGNYASGFKAPNAGQINSFFANPQANYQSIANPNLKPEKSRNFEIGTRGRLANVQLGAAAFTGRYKDFIEDFQQVGGSFSAADPAIYQSVNLSRVHISGFEVRGRAEWGRIDALGGGELSTPFSYGRTKGTNKATGAGINSVSPERLNIGLQYATPVWSAALNVNHYAGKKRGDVDLSAQANPFLSPAATIVDLSGQWRISKDLRLTAGVYNLTDKKYWQWSSVVGQAATSTTIDAYSQPGRNVRVSLVADF</sequence>
<keyword evidence="5 11" id="KW-0812">Transmembrane</keyword>
<evidence type="ECO:0000256" key="7">
    <source>
        <dbReference type="ARBA" id="ARBA00023077"/>
    </source>
</evidence>
<keyword evidence="8 11" id="KW-0472">Membrane</keyword>
<dbReference type="InterPro" id="IPR036942">
    <property type="entry name" value="Beta-barrel_TonB_sf"/>
</dbReference>
<evidence type="ECO:0000256" key="6">
    <source>
        <dbReference type="ARBA" id="ARBA00022729"/>
    </source>
</evidence>
<protein>
    <submittedName>
        <fullName evidence="15">TonB-dependent receptor</fullName>
    </submittedName>
</protein>
<dbReference type="Pfam" id="PF00593">
    <property type="entry name" value="TonB_dep_Rec_b-barrel"/>
    <property type="match status" value="1"/>
</dbReference>